<evidence type="ECO:0000259" key="1">
    <source>
        <dbReference type="Pfam" id="PF00462"/>
    </source>
</evidence>
<keyword evidence="3" id="KW-1185">Reference proteome</keyword>
<dbReference type="RefSeq" id="WP_379561837.1">
    <property type="nucleotide sequence ID" value="NZ_JBHUMX010000035.1"/>
</dbReference>
<comment type="caution">
    <text evidence="2">The sequence shown here is derived from an EMBL/GenBank/DDBJ whole genome shotgun (WGS) entry which is preliminary data.</text>
</comment>
<dbReference type="Gene3D" id="3.40.30.10">
    <property type="entry name" value="Glutaredoxin"/>
    <property type="match status" value="1"/>
</dbReference>
<feature type="domain" description="Glutaredoxin" evidence="1">
    <location>
        <begin position="7"/>
        <end position="60"/>
    </location>
</feature>
<sequence>MKNYQLEVFTRPTCSDCQELKRFLKQHNIPHREYDLAKNPQKEKDLKSISGSRIVPTLVFTQSSFFGLMRKSKLEGER</sequence>
<protein>
    <submittedName>
        <fullName evidence="2">Glutaredoxin family protein</fullName>
    </submittedName>
</protein>
<dbReference type="SUPFAM" id="SSF52833">
    <property type="entry name" value="Thioredoxin-like"/>
    <property type="match status" value="1"/>
</dbReference>
<dbReference type="Pfam" id="PF00462">
    <property type="entry name" value="Glutaredoxin"/>
    <property type="match status" value="1"/>
</dbReference>
<proteinExistence type="predicted"/>
<dbReference type="CDD" id="cd02976">
    <property type="entry name" value="NrdH"/>
    <property type="match status" value="1"/>
</dbReference>
<dbReference type="EMBL" id="JBHUMX010000035">
    <property type="protein sequence ID" value="MFD2629063.1"/>
    <property type="molecule type" value="Genomic_DNA"/>
</dbReference>
<dbReference type="PROSITE" id="PS51354">
    <property type="entry name" value="GLUTAREDOXIN_2"/>
    <property type="match status" value="1"/>
</dbReference>
<dbReference type="InterPro" id="IPR002109">
    <property type="entry name" value="Glutaredoxin"/>
</dbReference>
<reference evidence="3" key="1">
    <citation type="journal article" date="2019" name="Int. J. Syst. Evol. Microbiol.">
        <title>The Global Catalogue of Microorganisms (GCM) 10K type strain sequencing project: providing services to taxonomists for standard genome sequencing and annotation.</title>
        <authorList>
            <consortium name="The Broad Institute Genomics Platform"/>
            <consortium name="The Broad Institute Genome Sequencing Center for Infectious Disease"/>
            <person name="Wu L."/>
            <person name="Ma J."/>
        </authorList>
    </citation>
    <scope>NUCLEOTIDE SEQUENCE [LARGE SCALE GENOMIC DNA]</scope>
    <source>
        <strain evidence="3">TISTR 1858</strain>
    </source>
</reference>
<accession>A0ABW5Q0N7</accession>
<evidence type="ECO:0000313" key="3">
    <source>
        <dbReference type="Proteomes" id="UP001597451"/>
    </source>
</evidence>
<dbReference type="InterPro" id="IPR036249">
    <property type="entry name" value="Thioredoxin-like_sf"/>
</dbReference>
<gene>
    <name evidence="2" type="ORF">ACFSUN_09760</name>
</gene>
<name>A0ABW5Q0N7_9BACI</name>
<organism evidence="2 3">
    <name type="scientific">Oceanobacillus kapialis</name>
    <dbReference type="NCBI Taxonomy" id="481353"/>
    <lineage>
        <taxon>Bacteria</taxon>
        <taxon>Bacillati</taxon>
        <taxon>Bacillota</taxon>
        <taxon>Bacilli</taxon>
        <taxon>Bacillales</taxon>
        <taxon>Bacillaceae</taxon>
        <taxon>Oceanobacillus</taxon>
    </lineage>
</organism>
<dbReference type="Proteomes" id="UP001597451">
    <property type="component" value="Unassembled WGS sequence"/>
</dbReference>
<evidence type="ECO:0000313" key="2">
    <source>
        <dbReference type="EMBL" id="MFD2629063.1"/>
    </source>
</evidence>